<comment type="caution">
    <text evidence="4">The sequence shown here is derived from an EMBL/GenBank/DDBJ whole genome shotgun (WGS) entry which is preliminary data.</text>
</comment>
<gene>
    <name evidence="4" type="ORF">FD51_GL001608</name>
</gene>
<dbReference type="InterPro" id="IPR036390">
    <property type="entry name" value="WH_DNA-bd_sf"/>
</dbReference>
<accession>A0A0R1F2U9</accession>
<protein>
    <submittedName>
        <fullName evidence="4">Transcriptional regulator DeoR family protein</fullName>
    </submittedName>
</protein>
<evidence type="ECO:0000256" key="2">
    <source>
        <dbReference type="ARBA" id="ARBA00023163"/>
    </source>
</evidence>
<dbReference type="InterPro" id="IPR050313">
    <property type="entry name" value="Carb_Metab_HTH_regulators"/>
</dbReference>
<feature type="domain" description="HTH deoR-type" evidence="3">
    <location>
        <begin position="16"/>
        <end position="71"/>
    </location>
</feature>
<dbReference type="SMART" id="SM01134">
    <property type="entry name" value="DeoRC"/>
    <property type="match status" value="1"/>
</dbReference>
<dbReference type="GO" id="GO:0003700">
    <property type="term" value="F:DNA-binding transcription factor activity"/>
    <property type="evidence" value="ECO:0007669"/>
    <property type="project" value="InterPro"/>
</dbReference>
<evidence type="ECO:0000259" key="3">
    <source>
        <dbReference type="PROSITE" id="PS51000"/>
    </source>
</evidence>
<dbReference type="SUPFAM" id="SSF100950">
    <property type="entry name" value="NagB/RpiA/CoA transferase-like"/>
    <property type="match status" value="1"/>
</dbReference>
<dbReference type="eggNOG" id="COG1349">
    <property type="taxonomic scope" value="Bacteria"/>
</dbReference>
<keyword evidence="1" id="KW-0805">Transcription regulation</keyword>
<dbReference type="PATRIC" id="fig|1423816.3.peg.1682"/>
<dbReference type="InterPro" id="IPR036388">
    <property type="entry name" value="WH-like_DNA-bd_sf"/>
</dbReference>
<name>A0A0R1F2U9_LACZE</name>
<dbReference type="InterPro" id="IPR014036">
    <property type="entry name" value="DeoR-like_C"/>
</dbReference>
<evidence type="ECO:0000256" key="1">
    <source>
        <dbReference type="ARBA" id="ARBA00023015"/>
    </source>
</evidence>
<dbReference type="PROSITE" id="PS51000">
    <property type="entry name" value="HTH_DEOR_2"/>
    <property type="match status" value="1"/>
</dbReference>
<dbReference type="InterPro" id="IPR001034">
    <property type="entry name" value="DeoR_HTH"/>
</dbReference>
<dbReference type="SUPFAM" id="SSF46785">
    <property type="entry name" value="Winged helix' DNA-binding domain"/>
    <property type="match status" value="1"/>
</dbReference>
<proteinExistence type="predicted"/>
<reference evidence="4 5" key="1">
    <citation type="journal article" date="2015" name="Genome Announc.">
        <title>Expanding the biotechnology potential of lactobacilli through comparative genomics of 213 strains and associated genera.</title>
        <authorList>
            <person name="Sun Z."/>
            <person name="Harris H.M."/>
            <person name="McCann A."/>
            <person name="Guo C."/>
            <person name="Argimon S."/>
            <person name="Zhang W."/>
            <person name="Yang X."/>
            <person name="Jeffery I.B."/>
            <person name="Cooney J.C."/>
            <person name="Kagawa T.F."/>
            <person name="Liu W."/>
            <person name="Song Y."/>
            <person name="Salvetti E."/>
            <person name="Wrobel A."/>
            <person name="Rasinkangas P."/>
            <person name="Parkhill J."/>
            <person name="Rea M.C."/>
            <person name="O'Sullivan O."/>
            <person name="Ritari J."/>
            <person name="Douillard F.P."/>
            <person name="Paul Ross R."/>
            <person name="Yang R."/>
            <person name="Briner A.E."/>
            <person name="Felis G.E."/>
            <person name="de Vos W.M."/>
            <person name="Barrangou R."/>
            <person name="Klaenhammer T.R."/>
            <person name="Caufield P.W."/>
            <person name="Cui Y."/>
            <person name="Zhang H."/>
            <person name="O'Toole P.W."/>
        </authorList>
    </citation>
    <scope>NUCLEOTIDE SEQUENCE [LARGE SCALE GENOMIC DNA]</scope>
    <source>
        <strain evidence="4 5">DSM 20178</strain>
    </source>
</reference>
<evidence type="ECO:0000313" key="5">
    <source>
        <dbReference type="Proteomes" id="UP000051984"/>
    </source>
</evidence>
<organism evidence="4 5">
    <name type="scientific">Lacticaseibacillus zeae DSM 20178 = KCTC 3804</name>
    <dbReference type="NCBI Taxonomy" id="1423816"/>
    <lineage>
        <taxon>Bacteria</taxon>
        <taxon>Bacillati</taxon>
        <taxon>Bacillota</taxon>
        <taxon>Bacilli</taxon>
        <taxon>Lactobacillales</taxon>
        <taxon>Lactobacillaceae</taxon>
        <taxon>Lacticaseibacillus</taxon>
    </lineage>
</organism>
<dbReference type="PANTHER" id="PTHR30363">
    <property type="entry name" value="HTH-TYPE TRANSCRIPTIONAL REGULATOR SRLR-RELATED"/>
    <property type="match status" value="1"/>
</dbReference>
<dbReference type="EMBL" id="AZCT01000002">
    <property type="protein sequence ID" value="KRK13394.1"/>
    <property type="molecule type" value="Genomic_DNA"/>
</dbReference>
<dbReference type="PANTHER" id="PTHR30363:SF44">
    <property type="entry name" value="AGA OPERON TRANSCRIPTIONAL REPRESSOR-RELATED"/>
    <property type="match status" value="1"/>
</dbReference>
<dbReference type="InterPro" id="IPR037171">
    <property type="entry name" value="NagB/RpiA_transferase-like"/>
</dbReference>
<keyword evidence="2" id="KW-0804">Transcription</keyword>
<dbReference type="SMART" id="SM00420">
    <property type="entry name" value="HTH_DEOR"/>
    <property type="match status" value="1"/>
</dbReference>
<dbReference type="Pfam" id="PF00455">
    <property type="entry name" value="DeoRC"/>
    <property type="match status" value="1"/>
</dbReference>
<evidence type="ECO:0000313" key="4">
    <source>
        <dbReference type="EMBL" id="KRK13394.1"/>
    </source>
</evidence>
<sequence length="263" mass="29213">MHKIIQLRKEGALMVSFQRQDQILKILNAQQFARYSDLAKQLFVSPATIRRDTLDMENRGLIKRVLNGVTLSEEPEDVPYDYSVTLNLDAKRTVASRADRLIKSGMSLFIDSSTTALVLIRELSGIDELYIVTNGILVALEASKHKGWHVNLVGGAVNKMLENISGDRATRDIENYQADLAIFSCRGLIAAGATDANDQEANIKRAFAAHADQVMLLVDHTKVGKHQLYMSAPMNTLNYIATDKAMPEDIVSTARANHVQIFD</sequence>
<dbReference type="AlphaFoldDB" id="A0A0R1F2U9"/>
<dbReference type="Gene3D" id="1.10.10.10">
    <property type="entry name" value="Winged helix-like DNA-binding domain superfamily/Winged helix DNA-binding domain"/>
    <property type="match status" value="1"/>
</dbReference>
<dbReference type="Proteomes" id="UP000051984">
    <property type="component" value="Unassembled WGS sequence"/>
</dbReference>
<dbReference type="Pfam" id="PF08220">
    <property type="entry name" value="HTH_DeoR"/>
    <property type="match status" value="1"/>
</dbReference>